<protein>
    <submittedName>
        <fullName evidence="1">Uncharacterized protein</fullName>
    </submittedName>
</protein>
<dbReference type="Proteomes" id="UP000824533">
    <property type="component" value="Linkage Group LG24"/>
</dbReference>
<keyword evidence="2" id="KW-1185">Reference proteome</keyword>
<name>A0ACC1CIM7_9NEOP</name>
<evidence type="ECO:0000313" key="1">
    <source>
        <dbReference type="EMBL" id="KAJ0171307.1"/>
    </source>
</evidence>
<accession>A0ACC1CIM7</accession>
<proteinExistence type="predicted"/>
<comment type="caution">
    <text evidence="1">The sequence shown here is derived from an EMBL/GenBank/DDBJ whole genome shotgun (WGS) entry which is preliminary data.</text>
</comment>
<reference evidence="1 2" key="1">
    <citation type="journal article" date="2021" name="Front. Genet.">
        <title>Chromosome-Level Genome Assembly Reveals Significant Gene Expansion in the Toll and IMD Signaling Pathways of Dendrolimus kikuchii.</title>
        <authorList>
            <person name="Zhou J."/>
            <person name="Wu P."/>
            <person name="Xiong Z."/>
            <person name="Liu N."/>
            <person name="Zhao N."/>
            <person name="Ji M."/>
            <person name="Qiu Y."/>
            <person name="Yang B."/>
        </authorList>
    </citation>
    <scope>NUCLEOTIDE SEQUENCE [LARGE SCALE GENOMIC DNA]</scope>
    <source>
        <strain evidence="1">Ann1</strain>
    </source>
</reference>
<gene>
    <name evidence="1" type="ORF">K1T71_012857</name>
</gene>
<dbReference type="EMBL" id="CM034410">
    <property type="protein sequence ID" value="KAJ0171307.1"/>
    <property type="molecule type" value="Genomic_DNA"/>
</dbReference>
<sequence length="1188" mass="134016">MSVYKDLERADESEGHENLRPLLGELHQNEFGITRMRPTRPRHLGLAETTQNPNYRAPDLNLPDTTPSSVSSTVTNTPIQESGQFNKHWRRSDRRLRRLNTELLEAIDGHDVEEVERLLNSGANPNATCRIGLVSACHSAALMGGDSLGLLLKFGAEKLRIDRLGRTPLHLAAYAGNARQVAILLDFPEDMQERVDNENMSSETEEDVKKLCPKIREMTNVRCDLGEVNMAIPKTWKDNIDHDCKDIRGSLPLFQPGWTPLHVASSCVRRHCTRLLLAAGADPNIPDLEGRTPLDVVGYAYYYEETVDSKHLAEVIKMLLKAGGKFNTMRVKSSLDNMDTPLHTAVELESMDALKEILIAGASVKCLNRAGQTPLHVCVKKKLEDELQLLANFDHKDADPLSPIVDVKDRDGHTVLQYAIEAAWVPGVCVALESGADVTLKANDGETPIHSAAALGNIDVLNEILSVAKQKDSLDYQNAEGETALYKAIVHGHLECVKQILSEGASIKITLPGNVNVLHVAADYGQLEILKELLDYDEEITKTLINSLTAGDRRGFGPIHFAVSNNHVQCVEVLLSKNADVRLRTTCSPHKASTPLHIAAVKNHLDVAKVILKFDKTTVHEVNSMGWFPLHTASHHGSRDVIVLLLREGAVLSGYTDGPKKFKRSAIDMMINNLSKPTEFLEDIFDSYISSNGQDLQDPSCMITVDYSILLPKSGETEQMKVIESLLKTGNRYGQRRLLVHPLVESFLYLKWKALLPFFYTIIALYSFFVFSLTIFIVSVFFFKDTNDSPPEWLDTTIWGYVVYATICLILIQELLYMNVKSSRYFLQLETWVKFGSLGLAVILPYSIVVVPITEAEWPRHVATLALLMSWVELMFLLSRFPNWGYYVLMFGKVASNVVKILLTFAFLVIGFSLSFMIQFRSQMPFEGPWAALVKTMVMMTSEFDYMALFDEEHSKELATSLIIVRLIFLVFLVLAAIVLMNLLVGVAVNDINDLELLGNINRLAKQVEFLDTLDTLVYNKIFNKILPKRVNSKIKNKRKVLHVITLCPGKPRWKFSKVFPSKLRDAIFNKAQSQKKQIEDEYNMQAFRTMMLEMHDAIMKKEKAIEYPDLIKDDKKLKPVKNDEIVKHLDDIDDAVGEIKDQTKCYVEESRNNIETLNVKMDQMSLEIEDIKQFLHRLESKLGHLGR</sequence>
<organism evidence="1 2">
    <name type="scientific">Dendrolimus kikuchii</name>
    <dbReference type="NCBI Taxonomy" id="765133"/>
    <lineage>
        <taxon>Eukaryota</taxon>
        <taxon>Metazoa</taxon>
        <taxon>Ecdysozoa</taxon>
        <taxon>Arthropoda</taxon>
        <taxon>Hexapoda</taxon>
        <taxon>Insecta</taxon>
        <taxon>Pterygota</taxon>
        <taxon>Neoptera</taxon>
        <taxon>Endopterygota</taxon>
        <taxon>Lepidoptera</taxon>
        <taxon>Glossata</taxon>
        <taxon>Ditrysia</taxon>
        <taxon>Bombycoidea</taxon>
        <taxon>Lasiocampidae</taxon>
        <taxon>Dendrolimus</taxon>
    </lineage>
</organism>
<evidence type="ECO:0000313" key="2">
    <source>
        <dbReference type="Proteomes" id="UP000824533"/>
    </source>
</evidence>